<dbReference type="STRING" id="1408250.Q760_11000"/>
<accession>A0A0A0BBV0</accession>
<evidence type="ECO:0000256" key="3">
    <source>
        <dbReference type="ARBA" id="ARBA00022553"/>
    </source>
</evidence>
<feature type="region of interest" description="Disordered" evidence="10">
    <location>
        <begin position="364"/>
        <end position="391"/>
    </location>
</feature>
<feature type="coiled-coil region" evidence="9">
    <location>
        <begin position="191"/>
        <end position="218"/>
    </location>
</feature>
<feature type="transmembrane region" description="Helical" evidence="11">
    <location>
        <begin position="73"/>
        <end position="91"/>
    </location>
</feature>
<dbReference type="AlphaFoldDB" id="A0A0A0BBV0"/>
<keyword evidence="6" id="KW-0418">Kinase</keyword>
<dbReference type="InterPro" id="IPR011712">
    <property type="entry name" value="Sig_transdc_His_kin_sub3_dim/P"/>
</dbReference>
<evidence type="ECO:0000256" key="4">
    <source>
        <dbReference type="ARBA" id="ARBA00022679"/>
    </source>
</evidence>
<evidence type="ECO:0000256" key="6">
    <source>
        <dbReference type="ARBA" id="ARBA00022777"/>
    </source>
</evidence>
<evidence type="ECO:0000256" key="8">
    <source>
        <dbReference type="ARBA" id="ARBA00023012"/>
    </source>
</evidence>
<organism evidence="15 16">
    <name type="scientific">Cellulomonas cellasea DSM 20118</name>
    <dbReference type="NCBI Taxonomy" id="1408250"/>
    <lineage>
        <taxon>Bacteria</taxon>
        <taxon>Bacillati</taxon>
        <taxon>Actinomycetota</taxon>
        <taxon>Actinomycetes</taxon>
        <taxon>Micrococcales</taxon>
        <taxon>Cellulomonadaceae</taxon>
        <taxon>Cellulomonas</taxon>
    </lineage>
</organism>
<sequence>MRTGSEAETEIDEVRPRLPRPGSTVARTATLRGAVARTLAARPAPGTRVLLWDGALAVVLGTILVGEAVAETGGAPGAIVLAGTIGGSLAFRRRFPLASYLVSCAALLVLAARCYDAGLYPYPNAIGLYSAAAYGSRRRSAVALVAGLAGVILYWTLVPSSDIPWLPGALVGAWALAWVAGRAEVQRRRTAAEALERLAEAERRREADRARAVAQERERLAADVHDIVGHALNVMVLQAGASRRLLDRDPVASADALAVVESVGREALAELDGALELLDTAPTRRPGRGVEDLGELVERFVAAGLAVHLTVSGRPREIPAPVAVTVHRVVQEALTNVAKHAGGARTEVEVAYGDDEVRVRVQDDGARAGSATGGPGRGSSADRTGAGRGVRGIRERVAALGGTAEIGPDQHGGWAVRCTLRTDR</sequence>
<dbReference type="Pfam" id="PF23539">
    <property type="entry name" value="DUF7134"/>
    <property type="match status" value="1"/>
</dbReference>
<keyword evidence="16" id="KW-1185">Reference proteome</keyword>
<feature type="region of interest" description="Disordered" evidence="10">
    <location>
        <begin position="1"/>
        <end position="22"/>
    </location>
</feature>
<dbReference type="InterPro" id="IPR003594">
    <property type="entry name" value="HATPase_dom"/>
</dbReference>
<keyword evidence="11" id="KW-1133">Transmembrane helix</keyword>
<dbReference type="Gene3D" id="3.30.565.10">
    <property type="entry name" value="Histidine kinase-like ATPase, C-terminal domain"/>
    <property type="match status" value="1"/>
</dbReference>
<dbReference type="GO" id="GO:0000155">
    <property type="term" value="F:phosphorelay sensor kinase activity"/>
    <property type="evidence" value="ECO:0007669"/>
    <property type="project" value="InterPro"/>
</dbReference>
<evidence type="ECO:0000256" key="10">
    <source>
        <dbReference type="SAM" id="MobiDB-lite"/>
    </source>
</evidence>
<evidence type="ECO:0000256" key="2">
    <source>
        <dbReference type="ARBA" id="ARBA00012438"/>
    </source>
</evidence>
<dbReference type="InterPro" id="IPR055558">
    <property type="entry name" value="DUF7134"/>
</dbReference>
<keyword evidence="4" id="KW-0808">Transferase</keyword>
<dbReference type="GO" id="GO:0046983">
    <property type="term" value="F:protein dimerization activity"/>
    <property type="evidence" value="ECO:0007669"/>
    <property type="project" value="InterPro"/>
</dbReference>
<feature type="transmembrane region" description="Helical" evidence="11">
    <location>
        <begin position="49"/>
        <end position="66"/>
    </location>
</feature>
<feature type="domain" description="Signal transduction histidine kinase subgroup 3 dimerisation and phosphoacceptor" evidence="13">
    <location>
        <begin position="216"/>
        <end position="272"/>
    </location>
</feature>
<keyword evidence="5" id="KW-0547">Nucleotide-binding</keyword>
<evidence type="ECO:0000256" key="9">
    <source>
        <dbReference type="SAM" id="Coils"/>
    </source>
</evidence>
<evidence type="ECO:0000256" key="1">
    <source>
        <dbReference type="ARBA" id="ARBA00000085"/>
    </source>
</evidence>
<dbReference type="SUPFAM" id="SSF55874">
    <property type="entry name" value="ATPase domain of HSP90 chaperone/DNA topoisomerase II/histidine kinase"/>
    <property type="match status" value="1"/>
</dbReference>
<feature type="transmembrane region" description="Helical" evidence="11">
    <location>
        <begin position="163"/>
        <end position="181"/>
    </location>
</feature>
<dbReference type="EMBL" id="AXNT01000034">
    <property type="protein sequence ID" value="KGM02811.1"/>
    <property type="molecule type" value="Genomic_DNA"/>
</dbReference>
<dbReference type="PANTHER" id="PTHR24421">
    <property type="entry name" value="NITRATE/NITRITE SENSOR PROTEIN NARX-RELATED"/>
    <property type="match status" value="1"/>
</dbReference>
<keyword evidence="7" id="KW-0067">ATP-binding</keyword>
<dbReference type="OrthoDB" id="227596at2"/>
<feature type="transmembrane region" description="Helical" evidence="11">
    <location>
        <begin position="140"/>
        <end position="157"/>
    </location>
</feature>
<reference evidence="15 16" key="1">
    <citation type="submission" date="2013-10" db="EMBL/GenBank/DDBJ databases">
        <authorList>
            <person name="Wang G."/>
            <person name="Zhuang W."/>
        </authorList>
    </citation>
    <scope>NUCLEOTIDE SEQUENCE [LARGE SCALE GENOMIC DNA]</scope>
    <source>
        <strain evidence="15 16">DSM 20118</strain>
    </source>
</reference>
<evidence type="ECO:0000259" key="14">
    <source>
        <dbReference type="Pfam" id="PF23539"/>
    </source>
</evidence>
<dbReference type="InterPro" id="IPR050482">
    <property type="entry name" value="Sensor_HK_TwoCompSys"/>
</dbReference>
<keyword evidence="11" id="KW-0812">Transmembrane</keyword>
<feature type="domain" description="DUF7134" evidence="14">
    <location>
        <begin position="49"/>
        <end position="188"/>
    </location>
</feature>
<comment type="catalytic activity">
    <reaction evidence="1">
        <text>ATP + protein L-histidine = ADP + protein N-phospho-L-histidine.</text>
        <dbReference type="EC" id="2.7.13.3"/>
    </reaction>
</comment>
<dbReference type="Proteomes" id="UP000029833">
    <property type="component" value="Unassembled WGS sequence"/>
</dbReference>
<dbReference type="PANTHER" id="PTHR24421:SF10">
    <property type="entry name" value="NITRATE_NITRITE SENSOR PROTEIN NARQ"/>
    <property type="match status" value="1"/>
</dbReference>
<comment type="caution">
    <text evidence="15">The sequence shown here is derived from an EMBL/GenBank/DDBJ whole genome shotgun (WGS) entry which is preliminary data.</text>
</comment>
<dbReference type="Gene3D" id="1.20.5.1930">
    <property type="match status" value="1"/>
</dbReference>
<dbReference type="RefSeq" id="WP_052103832.1">
    <property type="nucleotide sequence ID" value="NZ_AXNT01000034.1"/>
</dbReference>
<dbReference type="CDD" id="cd16917">
    <property type="entry name" value="HATPase_UhpB-NarQ-NarX-like"/>
    <property type="match status" value="1"/>
</dbReference>
<dbReference type="InterPro" id="IPR036890">
    <property type="entry name" value="HATPase_C_sf"/>
</dbReference>
<dbReference type="GO" id="GO:0016020">
    <property type="term" value="C:membrane"/>
    <property type="evidence" value="ECO:0007669"/>
    <property type="project" value="InterPro"/>
</dbReference>
<dbReference type="Pfam" id="PF02518">
    <property type="entry name" value="HATPase_c"/>
    <property type="match status" value="1"/>
</dbReference>
<evidence type="ECO:0000256" key="7">
    <source>
        <dbReference type="ARBA" id="ARBA00022840"/>
    </source>
</evidence>
<keyword evidence="11" id="KW-0472">Membrane</keyword>
<evidence type="ECO:0000256" key="5">
    <source>
        <dbReference type="ARBA" id="ARBA00022741"/>
    </source>
</evidence>
<proteinExistence type="predicted"/>
<evidence type="ECO:0000256" key="11">
    <source>
        <dbReference type="SAM" id="Phobius"/>
    </source>
</evidence>
<name>A0A0A0BBV0_9CELL</name>
<feature type="domain" description="Histidine kinase/HSP90-like ATPase" evidence="12">
    <location>
        <begin position="324"/>
        <end position="422"/>
    </location>
</feature>
<gene>
    <name evidence="15" type="ORF">Q760_11000</name>
</gene>
<dbReference type="Pfam" id="PF07730">
    <property type="entry name" value="HisKA_3"/>
    <property type="match status" value="1"/>
</dbReference>
<dbReference type="EC" id="2.7.13.3" evidence="2"/>
<keyword evidence="9" id="KW-0175">Coiled coil</keyword>
<keyword evidence="3" id="KW-0597">Phosphoprotein</keyword>
<evidence type="ECO:0000313" key="15">
    <source>
        <dbReference type="EMBL" id="KGM02811.1"/>
    </source>
</evidence>
<protein>
    <recommendedName>
        <fullName evidence="2">histidine kinase</fullName>
        <ecNumber evidence="2">2.7.13.3</ecNumber>
    </recommendedName>
</protein>
<evidence type="ECO:0000259" key="13">
    <source>
        <dbReference type="Pfam" id="PF07730"/>
    </source>
</evidence>
<evidence type="ECO:0000259" key="12">
    <source>
        <dbReference type="Pfam" id="PF02518"/>
    </source>
</evidence>
<evidence type="ECO:0000313" key="16">
    <source>
        <dbReference type="Proteomes" id="UP000029833"/>
    </source>
</evidence>
<keyword evidence="8" id="KW-0902">Two-component regulatory system</keyword>
<dbReference type="GO" id="GO:0005524">
    <property type="term" value="F:ATP binding"/>
    <property type="evidence" value="ECO:0007669"/>
    <property type="project" value="UniProtKB-KW"/>
</dbReference>